<keyword evidence="1" id="KW-0090">Biological rhythms</keyword>
<gene>
    <name evidence="6" type="ORF">CJOHNSTONI_LOCUS2798</name>
</gene>
<dbReference type="CDD" id="cd00130">
    <property type="entry name" value="PAS"/>
    <property type="match status" value="1"/>
</dbReference>
<sequence>MAESSSSFSDNAPTFSGRSSKRKTRNESEKRRRDTFNRLIGELTLLVTKGDRKMDKSSVLKCAINFLKQQHFQAQSTSDEASDIALDSKLRITTGCNLPETVQLYMDALAAGTFCIHCSGHIEHASTSFAALFDDEISELQGKNFFDLLDDTSAESFGGAVSTEVLQFVSTSTTMHSKTTLRETVTTKKLRRQLLVTGYLKQITHNKDRSCMPDTVTESGIDNSTARIIKIMEPNESLRFVGVIVPLSNRPESEVTLETISSWERRNANFTILYNTEFVCVDAEGCQLLGYSRFDLLGTSGYDYIHMDDLLQVAESHTQLIKLGTHQIRPHRLQTKSNQWIWVNCTAIIETQRSIKGVRCNYNVISMENVKKFKETITSVKVKSAEIPSLSTASSGNSSQNGRCTKYVISTVVCLYQLLHHRRLEMISHHSLL</sequence>
<organism evidence="6 7">
    <name type="scientific">Cercopithifilaria johnstoni</name>
    <dbReference type="NCBI Taxonomy" id="2874296"/>
    <lineage>
        <taxon>Eukaryota</taxon>
        <taxon>Metazoa</taxon>
        <taxon>Ecdysozoa</taxon>
        <taxon>Nematoda</taxon>
        <taxon>Chromadorea</taxon>
        <taxon>Rhabditida</taxon>
        <taxon>Spirurina</taxon>
        <taxon>Spiruromorpha</taxon>
        <taxon>Filarioidea</taxon>
        <taxon>Onchocercidae</taxon>
        <taxon>Cercopithifilaria</taxon>
    </lineage>
</organism>
<keyword evidence="7" id="KW-1185">Reference proteome</keyword>
<dbReference type="PANTHER" id="PTHR46055">
    <property type="entry name" value="CIRCADIAN LOCOMOTER OUTPUT CYCLES PROTEIN KAPUT"/>
    <property type="match status" value="1"/>
</dbReference>
<dbReference type="SUPFAM" id="SSF55785">
    <property type="entry name" value="PYP-like sensor domain (PAS domain)"/>
    <property type="match status" value="1"/>
</dbReference>
<evidence type="ECO:0000313" key="6">
    <source>
        <dbReference type="EMBL" id="CAG9532494.1"/>
    </source>
</evidence>
<dbReference type="Pfam" id="PF00010">
    <property type="entry name" value="HLH"/>
    <property type="match status" value="1"/>
</dbReference>
<dbReference type="PROSITE" id="PS50888">
    <property type="entry name" value="BHLH"/>
    <property type="match status" value="1"/>
</dbReference>
<dbReference type="GO" id="GO:1990513">
    <property type="term" value="C:CLOCK-BMAL transcription complex"/>
    <property type="evidence" value="ECO:0007669"/>
    <property type="project" value="TreeGrafter"/>
</dbReference>
<proteinExistence type="predicted"/>
<dbReference type="GO" id="GO:0032922">
    <property type="term" value="P:circadian regulation of gene expression"/>
    <property type="evidence" value="ECO:0007669"/>
    <property type="project" value="InterPro"/>
</dbReference>
<evidence type="ECO:0000259" key="4">
    <source>
        <dbReference type="PROSITE" id="PS50112"/>
    </source>
</evidence>
<evidence type="ECO:0000259" key="5">
    <source>
        <dbReference type="PROSITE" id="PS50888"/>
    </source>
</evidence>
<dbReference type="Proteomes" id="UP000746747">
    <property type="component" value="Unassembled WGS sequence"/>
</dbReference>
<dbReference type="InterPro" id="IPR011598">
    <property type="entry name" value="bHLH_dom"/>
</dbReference>
<accession>A0A8J2PYE4</accession>
<dbReference type="AlphaFoldDB" id="A0A8J2PYE4"/>
<reference evidence="6" key="1">
    <citation type="submission" date="2021-09" db="EMBL/GenBank/DDBJ databases">
        <authorList>
            <consortium name="Pathogen Informatics"/>
        </authorList>
    </citation>
    <scope>NUCLEOTIDE SEQUENCE</scope>
</reference>
<feature type="region of interest" description="Disordered" evidence="3">
    <location>
        <begin position="1"/>
        <end position="33"/>
    </location>
</feature>
<comment type="caution">
    <text evidence="6">The sequence shown here is derived from an EMBL/GenBank/DDBJ whole genome shotgun (WGS) entry which is preliminary data.</text>
</comment>
<dbReference type="PROSITE" id="PS50112">
    <property type="entry name" value="PAS"/>
    <property type="match status" value="1"/>
</dbReference>
<dbReference type="InterPro" id="IPR047230">
    <property type="entry name" value="CLOCK-like"/>
</dbReference>
<dbReference type="InterPro" id="IPR036638">
    <property type="entry name" value="HLH_DNA-bd_sf"/>
</dbReference>
<feature type="domain" description="BHLH" evidence="5">
    <location>
        <begin position="20"/>
        <end position="70"/>
    </location>
</feature>
<protein>
    <submittedName>
        <fullName evidence="6">Uncharacterized protein</fullName>
    </submittedName>
</protein>
<name>A0A8J2PYE4_9BILA</name>
<evidence type="ECO:0000313" key="7">
    <source>
        <dbReference type="Proteomes" id="UP000746747"/>
    </source>
</evidence>
<keyword evidence="2" id="KW-0539">Nucleus</keyword>
<dbReference type="SMART" id="SM00091">
    <property type="entry name" value="PAS"/>
    <property type="match status" value="2"/>
</dbReference>
<evidence type="ECO:0000256" key="3">
    <source>
        <dbReference type="SAM" id="MobiDB-lite"/>
    </source>
</evidence>
<dbReference type="InterPro" id="IPR013655">
    <property type="entry name" value="PAS_fold_3"/>
</dbReference>
<dbReference type="SMART" id="SM00353">
    <property type="entry name" value="HLH"/>
    <property type="match status" value="1"/>
</dbReference>
<dbReference type="InterPro" id="IPR035965">
    <property type="entry name" value="PAS-like_dom_sf"/>
</dbReference>
<dbReference type="EMBL" id="CAKAEH010000999">
    <property type="protein sequence ID" value="CAG9532494.1"/>
    <property type="molecule type" value="Genomic_DNA"/>
</dbReference>
<dbReference type="GO" id="GO:0000981">
    <property type="term" value="F:DNA-binding transcription factor activity, RNA polymerase II-specific"/>
    <property type="evidence" value="ECO:0007669"/>
    <property type="project" value="InterPro"/>
</dbReference>
<dbReference type="SUPFAM" id="SSF47459">
    <property type="entry name" value="HLH, helix-loop-helix DNA-binding domain"/>
    <property type="match status" value="1"/>
</dbReference>
<dbReference type="GO" id="GO:0000978">
    <property type="term" value="F:RNA polymerase II cis-regulatory region sequence-specific DNA binding"/>
    <property type="evidence" value="ECO:0007669"/>
    <property type="project" value="TreeGrafter"/>
</dbReference>
<evidence type="ECO:0000256" key="2">
    <source>
        <dbReference type="ARBA" id="ARBA00023242"/>
    </source>
</evidence>
<feature type="compositionally biased region" description="Polar residues" evidence="3">
    <location>
        <begin position="1"/>
        <end position="18"/>
    </location>
</feature>
<dbReference type="Gene3D" id="3.30.450.20">
    <property type="entry name" value="PAS domain"/>
    <property type="match status" value="1"/>
</dbReference>
<dbReference type="InterPro" id="IPR000014">
    <property type="entry name" value="PAS"/>
</dbReference>
<dbReference type="Pfam" id="PF08447">
    <property type="entry name" value="PAS_3"/>
    <property type="match status" value="1"/>
</dbReference>
<dbReference type="Gene3D" id="4.10.280.10">
    <property type="entry name" value="Helix-loop-helix DNA-binding domain"/>
    <property type="match status" value="1"/>
</dbReference>
<evidence type="ECO:0000256" key="1">
    <source>
        <dbReference type="ARBA" id="ARBA00023108"/>
    </source>
</evidence>
<dbReference type="GO" id="GO:0046983">
    <property type="term" value="F:protein dimerization activity"/>
    <property type="evidence" value="ECO:0007669"/>
    <property type="project" value="InterPro"/>
</dbReference>
<feature type="domain" description="PAS" evidence="4">
    <location>
        <begin position="287"/>
        <end position="324"/>
    </location>
</feature>
<dbReference type="PANTHER" id="PTHR46055:SF3">
    <property type="entry name" value="CIRCADIAN LOCOMOTER OUTPUT CYCLES PROTEIN KAPUT"/>
    <property type="match status" value="1"/>
</dbReference>
<dbReference type="OrthoDB" id="411251at2759"/>